<dbReference type="Proteomes" id="UP000198500">
    <property type="component" value="Unassembled WGS sequence"/>
</dbReference>
<dbReference type="PROSITE" id="PS50112">
    <property type="entry name" value="PAS"/>
    <property type="match status" value="2"/>
</dbReference>
<dbReference type="CDD" id="cd01949">
    <property type="entry name" value="GGDEF"/>
    <property type="match status" value="1"/>
</dbReference>
<dbReference type="Gene3D" id="3.30.450.20">
    <property type="entry name" value="PAS domain"/>
    <property type="match status" value="2"/>
</dbReference>
<dbReference type="SMART" id="SM00091">
    <property type="entry name" value="PAS"/>
    <property type="match status" value="2"/>
</dbReference>
<dbReference type="SUPFAM" id="SSF55785">
    <property type="entry name" value="PYP-like sensor domain (PAS domain)"/>
    <property type="match status" value="2"/>
</dbReference>
<dbReference type="EMBL" id="FNNI01000001">
    <property type="protein sequence ID" value="SDW20193.1"/>
    <property type="molecule type" value="Genomic_DNA"/>
</dbReference>
<dbReference type="STRING" id="574349.SAMN05443545_101354"/>
<dbReference type="InterPro" id="IPR035919">
    <property type="entry name" value="EAL_sf"/>
</dbReference>
<dbReference type="InterPro" id="IPR000700">
    <property type="entry name" value="PAS-assoc_C"/>
</dbReference>
<dbReference type="InterPro" id="IPR052155">
    <property type="entry name" value="Biofilm_reg_signaling"/>
</dbReference>
<dbReference type="SMART" id="SM00267">
    <property type="entry name" value="GGDEF"/>
    <property type="match status" value="1"/>
</dbReference>
<evidence type="ECO:0000259" key="2">
    <source>
        <dbReference type="PROSITE" id="PS50112"/>
    </source>
</evidence>
<dbReference type="InterPro" id="IPR043128">
    <property type="entry name" value="Rev_trsase/Diguanyl_cyclase"/>
</dbReference>
<evidence type="ECO:0000313" key="7">
    <source>
        <dbReference type="Proteomes" id="UP000198500"/>
    </source>
</evidence>
<dbReference type="CDD" id="cd00130">
    <property type="entry name" value="PAS"/>
    <property type="match status" value="2"/>
</dbReference>
<evidence type="ECO:0000259" key="5">
    <source>
        <dbReference type="PROSITE" id="PS50887"/>
    </source>
</evidence>
<feature type="domain" description="PAS" evidence="2">
    <location>
        <begin position="118"/>
        <end position="162"/>
    </location>
</feature>
<dbReference type="InterPro" id="IPR035965">
    <property type="entry name" value="PAS-like_dom_sf"/>
</dbReference>
<dbReference type="InterPro" id="IPR000160">
    <property type="entry name" value="GGDEF_dom"/>
</dbReference>
<dbReference type="CDD" id="cd01948">
    <property type="entry name" value="EAL"/>
    <property type="match status" value="1"/>
</dbReference>
<dbReference type="SMART" id="SM00086">
    <property type="entry name" value="PAC"/>
    <property type="match status" value="2"/>
</dbReference>
<evidence type="ECO:0000256" key="1">
    <source>
        <dbReference type="ARBA" id="ARBA00001946"/>
    </source>
</evidence>
<dbReference type="InterPro" id="IPR001610">
    <property type="entry name" value="PAC"/>
</dbReference>
<feature type="domain" description="PAC" evidence="3">
    <location>
        <begin position="191"/>
        <end position="243"/>
    </location>
</feature>
<dbReference type="PROSITE" id="PS50883">
    <property type="entry name" value="EAL"/>
    <property type="match status" value="1"/>
</dbReference>
<dbReference type="SUPFAM" id="SSF141868">
    <property type="entry name" value="EAL domain-like"/>
    <property type="match status" value="1"/>
</dbReference>
<dbReference type="PANTHER" id="PTHR44757:SF2">
    <property type="entry name" value="BIOFILM ARCHITECTURE MAINTENANCE PROTEIN MBAA"/>
    <property type="match status" value="1"/>
</dbReference>
<evidence type="ECO:0000259" key="4">
    <source>
        <dbReference type="PROSITE" id="PS50883"/>
    </source>
</evidence>
<gene>
    <name evidence="6" type="ORF">SAMN05443545_101354</name>
</gene>
<dbReference type="GO" id="GO:0003824">
    <property type="term" value="F:catalytic activity"/>
    <property type="evidence" value="ECO:0007669"/>
    <property type="project" value="UniProtKB-ARBA"/>
</dbReference>
<dbReference type="Pfam" id="PF00990">
    <property type="entry name" value="GGDEF"/>
    <property type="match status" value="1"/>
</dbReference>
<evidence type="ECO:0000313" key="6">
    <source>
        <dbReference type="EMBL" id="SDW20193.1"/>
    </source>
</evidence>
<dbReference type="Gene3D" id="3.20.20.450">
    <property type="entry name" value="EAL domain"/>
    <property type="match status" value="1"/>
</dbReference>
<dbReference type="PANTHER" id="PTHR44757">
    <property type="entry name" value="DIGUANYLATE CYCLASE DGCP"/>
    <property type="match status" value="1"/>
</dbReference>
<proteinExistence type="predicted"/>
<feature type="domain" description="EAL" evidence="4">
    <location>
        <begin position="416"/>
        <end position="669"/>
    </location>
</feature>
<dbReference type="Pfam" id="PF00563">
    <property type="entry name" value="EAL"/>
    <property type="match status" value="1"/>
</dbReference>
<dbReference type="NCBIfam" id="TIGR00254">
    <property type="entry name" value="GGDEF"/>
    <property type="match status" value="1"/>
</dbReference>
<comment type="cofactor">
    <cofactor evidence="1">
        <name>Mg(2+)</name>
        <dbReference type="ChEBI" id="CHEBI:18420"/>
    </cofactor>
</comment>
<dbReference type="FunFam" id="3.30.70.270:FF:000001">
    <property type="entry name" value="Diguanylate cyclase domain protein"/>
    <property type="match status" value="1"/>
</dbReference>
<evidence type="ECO:0000259" key="3">
    <source>
        <dbReference type="PROSITE" id="PS50113"/>
    </source>
</evidence>
<dbReference type="AlphaFoldDB" id="A0A1H2RL34"/>
<dbReference type="NCBIfam" id="TIGR00229">
    <property type="entry name" value="sensory_box"/>
    <property type="match status" value="2"/>
</dbReference>
<accession>A0A1H2RL34</accession>
<feature type="domain" description="GGDEF" evidence="5">
    <location>
        <begin position="275"/>
        <end position="409"/>
    </location>
</feature>
<keyword evidence="7" id="KW-1185">Reference proteome</keyword>
<dbReference type="InterPro" id="IPR001633">
    <property type="entry name" value="EAL_dom"/>
</dbReference>
<feature type="domain" description="PAC" evidence="3">
    <location>
        <begin position="68"/>
        <end position="121"/>
    </location>
</feature>
<dbReference type="SMART" id="SM00052">
    <property type="entry name" value="EAL"/>
    <property type="match status" value="1"/>
</dbReference>
<feature type="domain" description="PAS" evidence="2">
    <location>
        <begin position="1"/>
        <end position="67"/>
    </location>
</feature>
<name>A0A1H2RL34_9GAMM</name>
<dbReference type="PROSITE" id="PS50887">
    <property type="entry name" value="GGDEF"/>
    <property type="match status" value="1"/>
</dbReference>
<dbReference type="InterPro" id="IPR000014">
    <property type="entry name" value="PAS"/>
</dbReference>
<dbReference type="PROSITE" id="PS50113">
    <property type="entry name" value="PAC"/>
    <property type="match status" value="2"/>
</dbReference>
<sequence>MLDTLDIAVSIANGEDSECPLVHVNRAFETLTGYRRQEILGRSCRLLQPQSVDQHAIDIIRRAIRQHRPVTVTLETRRKDGSLFWNELSLSSFTDIRGHHYLIGIQRDISERVRAHRQMELTEAVFRNTHDGILVTDADKNIIDINPAFTDLTGYTRHEVLGHKPSLLSSGKHDRAFYQHMFATVAEQGYWSGDIWNTRKDGSQLIENATISAIHDDQGQVINYVAVFRDITQRRLNQSRLERLASYDPLTGLFNREHFSILLERQLENLEFTRTGLAILFLDLDDFKPINDTYGHASGDELLIEISRRLKRLMRSNDLTARFGGDEFVIALTGLGTADKAAKVSGKILDDITAPFALDNGDAVQVSVSIGITFTNDHQVGAAALIDAADSAMYDAKQQGKNCIAHAPTVHTIDTSQDVYQQVKQAFDTGQIELFFQPILNLDNGRIVGAEALARWRHPTQGILGPRHFMHLITHSSLSLPYGEWLIEEAGRVAARCHLAHHPLYIGINLSQDHIETGTFLDTLAATYQRHAFQAPFLSLEVLESTHFHDLDLAANLLQEARELGAMIALDDFGSGISSITYASQLPLSTVKVDRIATCYVETRRDRHQFLSGIVAMSHAMQRQVLAEGVESAGQLNALRTLGCDLAQGFHIAPPMPESEFMARYVLSSDAGTTS</sequence>
<dbReference type="Pfam" id="PF13426">
    <property type="entry name" value="PAS_9"/>
    <property type="match status" value="2"/>
</dbReference>
<dbReference type="InterPro" id="IPR029787">
    <property type="entry name" value="Nucleotide_cyclase"/>
</dbReference>
<protein>
    <submittedName>
        <fullName evidence="6">PAS domain S-box-containing protein/diguanylate cyclase (GGDEF) domain-containing protein</fullName>
    </submittedName>
</protein>
<organism evidence="6 7">
    <name type="scientific">Aidingimonas halophila</name>
    <dbReference type="NCBI Taxonomy" id="574349"/>
    <lineage>
        <taxon>Bacteria</taxon>
        <taxon>Pseudomonadati</taxon>
        <taxon>Pseudomonadota</taxon>
        <taxon>Gammaproteobacteria</taxon>
        <taxon>Oceanospirillales</taxon>
        <taxon>Halomonadaceae</taxon>
        <taxon>Aidingimonas</taxon>
    </lineage>
</organism>
<reference evidence="6 7" key="1">
    <citation type="submission" date="2016-10" db="EMBL/GenBank/DDBJ databases">
        <authorList>
            <person name="de Groot N.N."/>
        </authorList>
    </citation>
    <scope>NUCLEOTIDE SEQUENCE [LARGE SCALE GENOMIC DNA]</scope>
    <source>
        <strain evidence="6 7">DSM 19219</strain>
    </source>
</reference>
<dbReference type="Gene3D" id="3.30.70.270">
    <property type="match status" value="1"/>
</dbReference>
<dbReference type="SUPFAM" id="SSF55073">
    <property type="entry name" value="Nucleotide cyclase"/>
    <property type="match status" value="1"/>
</dbReference>